<dbReference type="AlphaFoldDB" id="A0A814IL23"/>
<keyword evidence="3" id="KW-1185">Reference proteome</keyword>
<evidence type="ECO:0000313" key="2">
    <source>
        <dbReference type="EMBL" id="CAF1403443.1"/>
    </source>
</evidence>
<protein>
    <submittedName>
        <fullName evidence="1">Uncharacterized protein</fullName>
    </submittedName>
</protein>
<dbReference type="InterPro" id="IPR009772">
    <property type="entry name" value="CDC123"/>
</dbReference>
<name>A0A814IL23_9BILA</name>
<accession>A0A814IL23</accession>
<dbReference type="EMBL" id="CAJNOM010000377">
    <property type="protein sequence ID" value="CAF1403443.1"/>
    <property type="molecule type" value="Genomic_DNA"/>
</dbReference>
<reference evidence="1" key="1">
    <citation type="submission" date="2021-02" db="EMBL/GenBank/DDBJ databases">
        <authorList>
            <person name="Nowell W R."/>
        </authorList>
    </citation>
    <scope>NUCLEOTIDE SEQUENCE</scope>
</reference>
<dbReference type="Proteomes" id="UP000663877">
    <property type="component" value="Unassembled WGS sequence"/>
</dbReference>
<dbReference type="Pfam" id="PF07065">
    <property type="entry name" value="D123"/>
    <property type="match status" value="1"/>
</dbReference>
<sequence length="191" mass="22449">MLLVIANEYDSNINNLHQVWHFLSITPTSYDCLTFIDELYQLTLTFSSVKQHLALCSEDFLLALGISHDDNIRFSYFKILAFLINNPQPDKIKCFAIESQIIDLTKDHFNHLINGENIRIDLEKEINQIIEELGGYVFFKMHRSPKDAYEKDEDPYLNFMKIQNVNQLKLLFKNSDRLRQDLNELSSNEKN</sequence>
<proteinExistence type="predicted"/>
<evidence type="ECO:0000313" key="1">
    <source>
        <dbReference type="EMBL" id="CAF1026062.1"/>
    </source>
</evidence>
<dbReference type="EMBL" id="CAJNOI010000083">
    <property type="protein sequence ID" value="CAF1026062.1"/>
    <property type="molecule type" value="Genomic_DNA"/>
</dbReference>
<evidence type="ECO:0000313" key="4">
    <source>
        <dbReference type="Proteomes" id="UP000663877"/>
    </source>
</evidence>
<organism evidence="1 4">
    <name type="scientific">Adineta steineri</name>
    <dbReference type="NCBI Taxonomy" id="433720"/>
    <lineage>
        <taxon>Eukaryota</taxon>
        <taxon>Metazoa</taxon>
        <taxon>Spiralia</taxon>
        <taxon>Gnathifera</taxon>
        <taxon>Rotifera</taxon>
        <taxon>Eurotatoria</taxon>
        <taxon>Bdelloidea</taxon>
        <taxon>Adinetida</taxon>
        <taxon>Adinetidae</taxon>
        <taxon>Adineta</taxon>
    </lineage>
</organism>
<dbReference type="Proteomes" id="UP000663832">
    <property type="component" value="Unassembled WGS sequence"/>
</dbReference>
<gene>
    <name evidence="1" type="ORF">BJG266_LOCUS17267</name>
    <name evidence="2" type="ORF">QVE165_LOCUS36935</name>
</gene>
<comment type="caution">
    <text evidence="1">The sequence shown here is derived from an EMBL/GenBank/DDBJ whole genome shotgun (WGS) entry which is preliminary data.</text>
</comment>
<evidence type="ECO:0000313" key="3">
    <source>
        <dbReference type="Proteomes" id="UP000663832"/>
    </source>
</evidence>